<dbReference type="AlphaFoldDB" id="A3IJ44"/>
<gene>
    <name evidence="1" type="ORF">CY0110_18562</name>
</gene>
<proteinExistence type="predicted"/>
<protein>
    <submittedName>
        <fullName evidence="1">Uncharacterized protein</fullName>
    </submittedName>
</protein>
<dbReference type="Proteomes" id="UP000003781">
    <property type="component" value="Unassembled WGS sequence"/>
</dbReference>
<organism evidence="1 2">
    <name type="scientific">Crocosphaera chwakensis CCY0110</name>
    <dbReference type="NCBI Taxonomy" id="391612"/>
    <lineage>
        <taxon>Bacteria</taxon>
        <taxon>Bacillati</taxon>
        <taxon>Cyanobacteriota</taxon>
        <taxon>Cyanophyceae</taxon>
        <taxon>Oscillatoriophycideae</taxon>
        <taxon>Chroococcales</taxon>
        <taxon>Aphanothecaceae</taxon>
        <taxon>Crocosphaera</taxon>
        <taxon>Crocosphaera chwakensis</taxon>
    </lineage>
</organism>
<dbReference type="EMBL" id="AAXW01000002">
    <property type="protein sequence ID" value="EAZ93826.1"/>
    <property type="molecule type" value="Genomic_DNA"/>
</dbReference>
<evidence type="ECO:0000313" key="1">
    <source>
        <dbReference type="EMBL" id="EAZ93826.1"/>
    </source>
</evidence>
<comment type="caution">
    <text evidence="1">The sequence shown here is derived from an EMBL/GenBank/DDBJ whole genome shotgun (WGS) entry which is preliminary data.</text>
</comment>
<name>A3IJ44_9CHRO</name>
<keyword evidence="2" id="KW-1185">Reference proteome</keyword>
<sequence>MYWTGKNQARRAIYDPFTCRLFNL</sequence>
<accession>A3IJ44</accession>
<reference evidence="1 2" key="1">
    <citation type="submission" date="2007-03" db="EMBL/GenBank/DDBJ databases">
        <authorList>
            <person name="Stal L."/>
            <person name="Ferriera S."/>
            <person name="Johnson J."/>
            <person name="Kravitz S."/>
            <person name="Beeson K."/>
            <person name="Sutton G."/>
            <person name="Rogers Y.-H."/>
            <person name="Friedman R."/>
            <person name="Frazier M."/>
            <person name="Venter J.C."/>
        </authorList>
    </citation>
    <scope>NUCLEOTIDE SEQUENCE [LARGE SCALE GENOMIC DNA]</scope>
    <source>
        <strain evidence="1 2">CCY0110</strain>
    </source>
</reference>
<evidence type="ECO:0000313" key="2">
    <source>
        <dbReference type="Proteomes" id="UP000003781"/>
    </source>
</evidence>